<accession>A0A3G2KAK3</accession>
<dbReference type="Proteomes" id="UP000277525">
    <property type="component" value="Segment"/>
</dbReference>
<proteinExistence type="predicted"/>
<dbReference type="EMBL" id="MH834622">
    <property type="protein sequence ID" value="AYN55949.1"/>
    <property type="molecule type" value="Genomic_DNA"/>
</dbReference>
<gene>
    <name evidence="1" type="primary">8</name>
    <name evidence="1" type="ORF">PBI_NOELY_8</name>
</gene>
<evidence type="ECO:0000313" key="1">
    <source>
        <dbReference type="EMBL" id="AYN55949.1"/>
    </source>
</evidence>
<dbReference type="GeneID" id="80090698"/>
<dbReference type="KEGG" id="vg:80090698"/>
<name>A0A3G2KAK3_9CAUD</name>
<dbReference type="RefSeq" id="YP_010761456.1">
    <property type="nucleotide sequence ID" value="NC_073595.1"/>
</dbReference>
<sequence length="144" mass="14610">MSHSQLEIKNALVKAAVVTDGVAGELIDFADAIDNVKLQTTYTVSKFAAVSGKSSLKATPPKDALVLNLGDSLQDGELWAFLRKNHGKPGQVEFTPEGGAAGAKITATVLLVAPGSVGGAEGANASTVTLECDGPADITYLAAA</sequence>
<organism evidence="1 2">
    <name type="scientific">Arthrobacter phage Noely</name>
    <dbReference type="NCBI Taxonomy" id="2419964"/>
    <lineage>
        <taxon>Viruses</taxon>
        <taxon>Duplodnaviria</taxon>
        <taxon>Heunggongvirae</taxon>
        <taxon>Uroviricota</taxon>
        <taxon>Caudoviricetes</taxon>
        <taxon>Feeclasvirinae</taxon>
        <taxon>Noelyvirus</taxon>
        <taxon>Noelyvirus noely</taxon>
    </lineage>
</organism>
<keyword evidence="2" id="KW-1185">Reference proteome</keyword>
<evidence type="ECO:0000313" key="2">
    <source>
        <dbReference type="Proteomes" id="UP000277525"/>
    </source>
</evidence>
<protein>
    <submittedName>
        <fullName evidence="1">Major tail protein</fullName>
    </submittedName>
</protein>
<reference evidence="1 2" key="1">
    <citation type="submission" date="2018-09" db="EMBL/GenBank/DDBJ databases">
        <authorList>
            <person name="Zack K."/>
            <person name="Stoner T.H."/>
            <person name="Garlena R.A."/>
            <person name="Russell D.A."/>
            <person name="Pope W.H."/>
            <person name="Jacobs-Sera D."/>
            <person name="Hatfull G.F."/>
        </authorList>
    </citation>
    <scope>NUCLEOTIDE SEQUENCE [LARGE SCALE GENOMIC DNA]</scope>
</reference>